<dbReference type="EMBL" id="RAQK01000001">
    <property type="protein sequence ID" value="RKE97060.1"/>
    <property type="molecule type" value="Genomic_DNA"/>
</dbReference>
<dbReference type="PANTHER" id="PTHR33606:SF3">
    <property type="entry name" value="PROTEIN YCII"/>
    <property type="match status" value="1"/>
</dbReference>
<accession>A0A420DSA2</accession>
<comment type="caution">
    <text evidence="3">The sequence shown here is derived from an EMBL/GenBank/DDBJ whole genome shotgun (WGS) entry which is preliminary data.</text>
</comment>
<dbReference type="InterPro" id="IPR051807">
    <property type="entry name" value="Sec-metab_biosynth-assoc"/>
</dbReference>
<dbReference type="AlphaFoldDB" id="A0A420DSA2"/>
<dbReference type="SUPFAM" id="SSF54909">
    <property type="entry name" value="Dimeric alpha+beta barrel"/>
    <property type="match status" value="1"/>
</dbReference>
<protein>
    <recommendedName>
        <fullName evidence="2">YCII-related domain-containing protein</fullName>
    </recommendedName>
</protein>
<sequence>MLVCLIAHDKTGALEVRLENRSAHVEYLKSTDHVHLAGPLIDAEGGMCGSMIVLDVPDMAAAEAWAANDPYAKAGLFSAVTLTEWKKVIG</sequence>
<evidence type="ECO:0000259" key="2">
    <source>
        <dbReference type="Pfam" id="PF03795"/>
    </source>
</evidence>
<dbReference type="PANTHER" id="PTHR33606">
    <property type="entry name" value="PROTEIN YCII"/>
    <property type="match status" value="1"/>
</dbReference>
<dbReference type="Proteomes" id="UP000284407">
    <property type="component" value="Unassembled WGS sequence"/>
</dbReference>
<evidence type="ECO:0000313" key="4">
    <source>
        <dbReference type="Proteomes" id="UP000284407"/>
    </source>
</evidence>
<dbReference type="Pfam" id="PF03795">
    <property type="entry name" value="YCII"/>
    <property type="match status" value="1"/>
</dbReference>
<dbReference type="OrthoDB" id="2293521at2"/>
<name>A0A420DSA2_9RHOB</name>
<feature type="domain" description="YCII-related" evidence="2">
    <location>
        <begin position="1"/>
        <end position="86"/>
    </location>
</feature>
<organism evidence="3 4">
    <name type="scientific">Sulfitobacter guttiformis</name>
    <dbReference type="NCBI Taxonomy" id="74349"/>
    <lineage>
        <taxon>Bacteria</taxon>
        <taxon>Pseudomonadati</taxon>
        <taxon>Pseudomonadota</taxon>
        <taxon>Alphaproteobacteria</taxon>
        <taxon>Rhodobacterales</taxon>
        <taxon>Roseobacteraceae</taxon>
        <taxon>Sulfitobacter</taxon>
    </lineage>
</organism>
<keyword evidence="4" id="KW-1185">Reference proteome</keyword>
<proteinExistence type="inferred from homology"/>
<evidence type="ECO:0000313" key="3">
    <source>
        <dbReference type="EMBL" id="RKE97060.1"/>
    </source>
</evidence>
<dbReference type="Gene3D" id="3.30.70.1060">
    <property type="entry name" value="Dimeric alpha+beta barrel"/>
    <property type="match status" value="1"/>
</dbReference>
<evidence type="ECO:0000256" key="1">
    <source>
        <dbReference type="ARBA" id="ARBA00007689"/>
    </source>
</evidence>
<dbReference type="InterPro" id="IPR005545">
    <property type="entry name" value="YCII"/>
</dbReference>
<dbReference type="RefSeq" id="WP_025063985.1">
    <property type="nucleotide sequence ID" value="NZ_RAQK01000001.1"/>
</dbReference>
<dbReference type="STRING" id="1443111.Z949_3662"/>
<gene>
    <name evidence="3" type="ORF">C8N30_1642</name>
</gene>
<comment type="similarity">
    <text evidence="1">Belongs to the YciI family.</text>
</comment>
<reference evidence="3 4" key="1">
    <citation type="submission" date="2018-09" db="EMBL/GenBank/DDBJ databases">
        <title>Genomic Encyclopedia of Archaeal and Bacterial Type Strains, Phase II (KMG-II): from individual species to whole genera.</title>
        <authorList>
            <person name="Goeker M."/>
        </authorList>
    </citation>
    <scope>NUCLEOTIDE SEQUENCE [LARGE SCALE GENOMIC DNA]</scope>
    <source>
        <strain evidence="3 4">DSM 11458</strain>
    </source>
</reference>
<dbReference type="InterPro" id="IPR011008">
    <property type="entry name" value="Dimeric_a/b-barrel"/>
</dbReference>